<keyword evidence="4" id="KW-0804">Transcription</keyword>
<protein>
    <submittedName>
        <fullName evidence="8">Response regulator transcription factor</fullName>
    </submittedName>
</protein>
<evidence type="ECO:0000313" key="9">
    <source>
        <dbReference type="Proteomes" id="UP000753802"/>
    </source>
</evidence>
<evidence type="ECO:0000259" key="7">
    <source>
        <dbReference type="PROSITE" id="PS50110"/>
    </source>
</evidence>
<feature type="modified residue" description="4-aspartylphosphate" evidence="5">
    <location>
        <position position="56"/>
    </location>
</feature>
<dbReference type="PRINTS" id="PR00038">
    <property type="entry name" value="HTHLUXR"/>
</dbReference>
<feature type="domain" description="HTH luxR-type" evidence="6">
    <location>
        <begin position="145"/>
        <end position="210"/>
    </location>
</feature>
<evidence type="ECO:0000313" key="8">
    <source>
        <dbReference type="EMBL" id="NCI52088.1"/>
    </source>
</evidence>
<evidence type="ECO:0000256" key="2">
    <source>
        <dbReference type="ARBA" id="ARBA00023015"/>
    </source>
</evidence>
<dbReference type="PANTHER" id="PTHR43214">
    <property type="entry name" value="TWO-COMPONENT RESPONSE REGULATOR"/>
    <property type="match status" value="1"/>
</dbReference>
<dbReference type="RefSeq" id="WP_161820345.1">
    <property type="nucleotide sequence ID" value="NZ_JAACJS010000015.1"/>
</dbReference>
<evidence type="ECO:0000256" key="3">
    <source>
        <dbReference type="ARBA" id="ARBA00023125"/>
    </source>
</evidence>
<dbReference type="InterPro" id="IPR011006">
    <property type="entry name" value="CheY-like_superfamily"/>
</dbReference>
<dbReference type="SUPFAM" id="SSF46894">
    <property type="entry name" value="C-terminal effector domain of the bipartite response regulators"/>
    <property type="match status" value="1"/>
</dbReference>
<evidence type="ECO:0000259" key="6">
    <source>
        <dbReference type="PROSITE" id="PS50043"/>
    </source>
</evidence>
<keyword evidence="3" id="KW-0238">DNA-binding</keyword>
<dbReference type="SMART" id="SM00448">
    <property type="entry name" value="REC"/>
    <property type="match status" value="1"/>
</dbReference>
<keyword evidence="2" id="KW-0805">Transcription regulation</keyword>
<dbReference type="InterPro" id="IPR016032">
    <property type="entry name" value="Sig_transdc_resp-reg_C-effctor"/>
</dbReference>
<sequence length="212" mass="24000">MTQYRIILADDHQFLLEGVLAILKEQSSLNVVATAQNGFELIDAVTKHRPDLVILDMNMPGYDGLQSLDRIKKDFPKTKVLVLSNYSQPELVNEVRSKNAEGYLVKNSSAAELTGAIAAILSGKTHYPDSRRLQAVKEDSFFFDDFLKKYQLTKREVEIIKLVCGEMSNKDMANALFLSELTIKTHRRNILRKLDIKNTAGLVLFAKENRLI</sequence>
<dbReference type="CDD" id="cd06170">
    <property type="entry name" value="LuxR_C_like"/>
    <property type="match status" value="1"/>
</dbReference>
<organism evidence="8 9">
    <name type="scientific">Sediminibacterium roseum</name>
    <dbReference type="NCBI Taxonomy" id="1978412"/>
    <lineage>
        <taxon>Bacteria</taxon>
        <taxon>Pseudomonadati</taxon>
        <taxon>Bacteroidota</taxon>
        <taxon>Chitinophagia</taxon>
        <taxon>Chitinophagales</taxon>
        <taxon>Chitinophagaceae</taxon>
        <taxon>Sediminibacterium</taxon>
    </lineage>
</organism>
<dbReference type="Proteomes" id="UP000753802">
    <property type="component" value="Unassembled WGS sequence"/>
</dbReference>
<dbReference type="InterPro" id="IPR000792">
    <property type="entry name" value="Tscrpt_reg_LuxR_C"/>
</dbReference>
<dbReference type="Pfam" id="PF00072">
    <property type="entry name" value="Response_reg"/>
    <property type="match status" value="1"/>
</dbReference>
<dbReference type="Gene3D" id="3.40.50.2300">
    <property type="match status" value="1"/>
</dbReference>
<keyword evidence="9" id="KW-1185">Reference proteome</keyword>
<evidence type="ECO:0000256" key="5">
    <source>
        <dbReference type="PROSITE-ProRule" id="PRU00169"/>
    </source>
</evidence>
<proteinExistence type="predicted"/>
<gene>
    <name evidence="8" type="ORF">GWC95_19340</name>
</gene>
<dbReference type="InterPro" id="IPR039420">
    <property type="entry name" value="WalR-like"/>
</dbReference>
<reference evidence="8 9" key="1">
    <citation type="submission" date="2020-01" db="EMBL/GenBank/DDBJ databases">
        <title>Genome analysis.</title>
        <authorList>
            <person name="Wu S."/>
            <person name="Wang G."/>
        </authorList>
    </citation>
    <scope>NUCLEOTIDE SEQUENCE [LARGE SCALE GENOMIC DNA]</scope>
    <source>
        <strain evidence="8 9">SYL130</strain>
    </source>
</reference>
<dbReference type="EMBL" id="JAACJS010000015">
    <property type="protein sequence ID" value="NCI52088.1"/>
    <property type="molecule type" value="Genomic_DNA"/>
</dbReference>
<dbReference type="PROSITE" id="PS50110">
    <property type="entry name" value="RESPONSE_REGULATORY"/>
    <property type="match status" value="1"/>
</dbReference>
<keyword evidence="1 5" id="KW-0597">Phosphoprotein</keyword>
<dbReference type="SMART" id="SM00421">
    <property type="entry name" value="HTH_LUXR"/>
    <property type="match status" value="1"/>
</dbReference>
<dbReference type="InterPro" id="IPR058245">
    <property type="entry name" value="NreC/VraR/RcsB-like_REC"/>
</dbReference>
<dbReference type="CDD" id="cd17535">
    <property type="entry name" value="REC_NarL-like"/>
    <property type="match status" value="1"/>
</dbReference>
<feature type="domain" description="Response regulatory" evidence="7">
    <location>
        <begin position="5"/>
        <end position="121"/>
    </location>
</feature>
<dbReference type="PROSITE" id="PS50043">
    <property type="entry name" value="HTH_LUXR_2"/>
    <property type="match status" value="1"/>
</dbReference>
<dbReference type="PANTHER" id="PTHR43214:SF41">
    <property type="entry name" value="NITRATE_NITRITE RESPONSE REGULATOR PROTEIN NARP"/>
    <property type="match status" value="1"/>
</dbReference>
<evidence type="ECO:0000256" key="4">
    <source>
        <dbReference type="ARBA" id="ARBA00023163"/>
    </source>
</evidence>
<accession>A0ABX0A3T5</accession>
<dbReference type="Pfam" id="PF00196">
    <property type="entry name" value="GerE"/>
    <property type="match status" value="1"/>
</dbReference>
<evidence type="ECO:0000256" key="1">
    <source>
        <dbReference type="ARBA" id="ARBA00022553"/>
    </source>
</evidence>
<dbReference type="InterPro" id="IPR001789">
    <property type="entry name" value="Sig_transdc_resp-reg_receiver"/>
</dbReference>
<name>A0ABX0A3T5_9BACT</name>
<comment type="caution">
    <text evidence="8">The sequence shown here is derived from an EMBL/GenBank/DDBJ whole genome shotgun (WGS) entry which is preliminary data.</text>
</comment>
<dbReference type="SUPFAM" id="SSF52172">
    <property type="entry name" value="CheY-like"/>
    <property type="match status" value="1"/>
</dbReference>